<dbReference type="SUPFAM" id="SSF53659">
    <property type="entry name" value="Isocitrate/Isopropylmalate dehydrogenase-like"/>
    <property type="match status" value="1"/>
</dbReference>
<comment type="similarity">
    <text evidence="10">Belongs to the PdxA family.</text>
</comment>
<sequence>MKPVLVTSGEPAGIGPDICLALAATGWPVVVMGDKSLLAKRAKKLGISLNLVDYRKNNTSIGARGSLTVLPLPCLAEASAGVLNPDNAKYVMQMLGYATERCLQGEFSALVTAPVHKGVINQGGYSFSGHTEFLAASCGIKTVVMMLASTQLRVALATTHLPLKEVPLKLTKTLLTDVIHCLHEALRKDFGIEHPKICVAGLNPHAGEGGYLGKEEIEVITPVLNNLRQEGLSLFGPLPADTMFSASNLQSNDVFLAMYHDQGLPVIKYADFGRAVNITLGLPFIRTSVDHGTALELAGTGLADASSLLAAVEMAINVARNRSSKKR</sequence>
<keyword evidence="3 10" id="KW-0862">Zinc</keyword>
<dbReference type="PANTHER" id="PTHR30004">
    <property type="entry name" value="4-HYDROXYTHREONINE-4-PHOSPHATE DEHYDROGENASE"/>
    <property type="match status" value="1"/>
</dbReference>
<keyword evidence="12" id="KW-1185">Reference proteome</keyword>
<feature type="binding site" evidence="10">
    <location>
        <position position="131"/>
    </location>
    <ligand>
        <name>substrate</name>
    </ligand>
</feature>
<evidence type="ECO:0000256" key="8">
    <source>
        <dbReference type="ARBA" id="ARBA00023096"/>
    </source>
</evidence>
<comment type="cofactor">
    <cofactor evidence="10">
        <name>Zn(2+)</name>
        <dbReference type="ChEBI" id="CHEBI:29105"/>
    </cofactor>
    <cofactor evidence="10">
        <name>Mg(2+)</name>
        <dbReference type="ChEBI" id="CHEBI:18420"/>
    </cofactor>
    <cofactor evidence="10">
        <name>Co(2+)</name>
        <dbReference type="ChEBI" id="CHEBI:48828"/>
    </cofactor>
    <text evidence="10">Binds 1 divalent metal cation per subunit. Can use ions such as Zn(2+), Mg(2+) or Co(2+).</text>
</comment>
<dbReference type="GO" id="GO:0042823">
    <property type="term" value="P:pyridoxal phosphate biosynthetic process"/>
    <property type="evidence" value="ECO:0007669"/>
    <property type="project" value="UniProtKB-UniRule"/>
</dbReference>
<dbReference type="GO" id="GO:0008615">
    <property type="term" value="P:pyridoxine biosynthetic process"/>
    <property type="evidence" value="ECO:0007669"/>
    <property type="project" value="UniProtKB-UniRule"/>
</dbReference>
<comment type="subunit">
    <text evidence="10">Homodimer.</text>
</comment>
<feature type="binding site" evidence="10">
    <location>
        <position position="277"/>
    </location>
    <ligand>
        <name>substrate</name>
    </ligand>
</feature>
<dbReference type="Pfam" id="PF04166">
    <property type="entry name" value="PdxA"/>
    <property type="match status" value="1"/>
</dbReference>
<name>A0A0W0VIK8_9GAMM</name>
<dbReference type="GO" id="GO:0008270">
    <property type="term" value="F:zinc ion binding"/>
    <property type="evidence" value="ECO:0007669"/>
    <property type="project" value="UniProtKB-UniRule"/>
</dbReference>
<keyword evidence="5 10" id="KW-0521">NADP</keyword>
<comment type="function">
    <text evidence="10">Catalyzes the NAD(P)-dependent oxidation of 4-(phosphooxy)-L-threonine (HTP) into 2-amino-3-oxo-4-(phosphooxy)butyric acid which spontaneously decarboxylates to form 3-amino-2-oxopropyl phosphate (AHAP).</text>
</comment>
<feature type="binding site" evidence="10">
    <location>
        <position position="205"/>
    </location>
    <ligand>
        <name>a divalent metal cation</name>
        <dbReference type="ChEBI" id="CHEBI:60240"/>
        <note>ligand shared between dimeric partners</note>
    </ligand>
</feature>
<evidence type="ECO:0000313" key="11">
    <source>
        <dbReference type="EMBL" id="KTD19943.1"/>
    </source>
</evidence>
<dbReference type="EMBL" id="LNYK01000033">
    <property type="protein sequence ID" value="KTD19943.1"/>
    <property type="molecule type" value="Genomic_DNA"/>
</dbReference>
<evidence type="ECO:0000256" key="9">
    <source>
        <dbReference type="ARBA" id="ARBA00023285"/>
    </source>
</evidence>
<evidence type="ECO:0000256" key="2">
    <source>
        <dbReference type="ARBA" id="ARBA00022723"/>
    </source>
</evidence>
<dbReference type="STRING" id="45068.Llon_2115"/>
<dbReference type="GO" id="GO:0051287">
    <property type="term" value="F:NAD binding"/>
    <property type="evidence" value="ECO:0007669"/>
    <property type="project" value="InterPro"/>
</dbReference>
<dbReference type="InterPro" id="IPR005255">
    <property type="entry name" value="PdxA_fam"/>
</dbReference>
<keyword evidence="8 10" id="KW-0664">Pyridoxine biosynthesis</keyword>
<dbReference type="PANTHER" id="PTHR30004:SF5">
    <property type="entry name" value="4-HYDROXYTHREONINE-4-PHOSPHATE DEHYDROGENASE"/>
    <property type="match status" value="1"/>
</dbReference>
<evidence type="ECO:0000256" key="6">
    <source>
        <dbReference type="ARBA" id="ARBA00023002"/>
    </source>
</evidence>
<dbReference type="GO" id="GO:0000287">
    <property type="term" value="F:magnesium ion binding"/>
    <property type="evidence" value="ECO:0007669"/>
    <property type="project" value="UniProtKB-UniRule"/>
</dbReference>
<evidence type="ECO:0000256" key="1">
    <source>
        <dbReference type="ARBA" id="ARBA00022490"/>
    </source>
</evidence>
<dbReference type="InterPro" id="IPR037510">
    <property type="entry name" value="PdxA"/>
</dbReference>
<proteinExistence type="inferred from homology"/>
<organism evidence="11 12">
    <name type="scientific">Legionella londiniensis</name>
    <dbReference type="NCBI Taxonomy" id="45068"/>
    <lineage>
        <taxon>Bacteria</taxon>
        <taxon>Pseudomonadati</taxon>
        <taxon>Pseudomonadota</taxon>
        <taxon>Gammaproteobacteria</taxon>
        <taxon>Legionellales</taxon>
        <taxon>Legionellaceae</taxon>
        <taxon>Legionella</taxon>
    </lineage>
</organism>
<feature type="binding site" evidence="10">
    <location>
        <position position="268"/>
    </location>
    <ligand>
        <name>substrate</name>
    </ligand>
</feature>
<keyword evidence="1 10" id="KW-0963">Cytoplasm</keyword>
<dbReference type="GO" id="GO:0050570">
    <property type="term" value="F:4-hydroxythreonine-4-phosphate dehydrogenase activity"/>
    <property type="evidence" value="ECO:0007669"/>
    <property type="project" value="UniProtKB-UniRule"/>
</dbReference>
<gene>
    <name evidence="10 11" type="primary">pdxA</name>
    <name evidence="11" type="ORF">Llon_2115</name>
</gene>
<dbReference type="GO" id="GO:0005737">
    <property type="term" value="C:cytoplasm"/>
    <property type="evidence" value="ECO:0007669"/>
    <property type="project" value="UniProtKB-SubCell"/>
</dbReference>
<evidence type="ECO:0000313" key="12">
    <source>
        <dbReference type="Proteomes" id="UP000054997"/>
    </source>
</evidence>
<comment type="pathway">
    <text evidence="10">Cofactor biosynthesis; pyridoxine 5'-phosphate biosynthesis; pyridoxine 5'-phosphate from D-erythrose 4-phosphate: step 4/5.</text>
</comment>
<keyword evidence="7 10" id="KW-0520">NAD</keyword>
<dbReference type="GO" id="GO:0050897">
    <property type="term" value="F:cobalt ion binding"/>
    <property type="evidence" value="ECO:0007669"/>
    <property type="project" value="UniProtKB-UniRule"/>
</dbReference>
<feature type="binding site" evidence="10">
    <location>
        <position position="286"/>
    </location>
    <ligand>
        <name>substrate</name>
    </ligand>
</feature>
<accession>A0A0W0VIK8</accession>
<evidence type="ECO:0000256" key="3">
    <source>
        <dbReference type="ARBA" id="ARBA00022833"/>
    </source>
</evidence>
<keyword evidence="4 10" id="KW-0460">Magnesium</keyword>
<reference evidence="11 12" key="1">
    <citation type="submission" date="2015-11" db="EMBL/GenBank/DDBJ databases">
        <title>Genomic analysis of 38 Legionella species identifies large and diverse effector repertoires.</title>
        <authorList>
            <person name="Burstein D."/>
            <person name="Amaro F."/>
            <person name="Zusman T."/>
            <person name="Lifshitz Z."/>
            <person name="Cohen O."/>
            <person name="Gilbert J.A."/>
            <person name="Pupko T."/>
            <person name="Shuman H.A."/>
            <person name="Segal G."/>
        </authorList>
    </citation>
    <scope>NUCLEOTIDE SEQUENCE [LARGE SCALE GENOMIC DNA]</scope>
    <source>
        <strain evidence="11 12">ATCC 49505</strain>
    </source>
</reference>
<comment type="subcellular location">
    <subcellularLocation>
        <location evidence="10">Cytoplasm</location>
    </subcellularLocation>
</comment>
<evidence type="ECO:0000256" key="4">
    <source>
        <dbReference type="ARBA" id="ARBA00022842"/>
    </source>
</evidence>
<keyword evidence="9 10" id="KW-0170">Cobalt</keyword>
<dbReference type="HAMAP" id="MF_00536">
    <property type="entry name" value="PdxA"/>
    <property type="match status" value="1"/>
</dbReference>
<dbReference type="OrthoDB" id="9801783at2"/>
<dbReference type="EC" id="1.1.1.262" evidence="10"/>
<feature type="binding site" evidence="10">
    <location>
        <position position="260"/>
    </location>
    <ligand>
        <name>a divalent metal cation</name>
        <dbReference type="ChEBI" id="CHEBI:60240"/>
        <note>ligand shared between dimeric partners</note>
    </ligand>
</feature>
<dbReference type="Gene3D" id="3.40.718.10">
    <property type="entry name" value="Isopropylmalate Dehydrogenase"/>
    <property type="match status" value="1"/>
</dbReference>
<dbReference type="AlphaFoldDB" id="A0A0W0VIK8"/>
<comment type="catalytic activity">
    <reaction evidence="10">
        <text>4-(phosphooxy)-L-threonine + NAD(+) = 3-amino-2-oxopropyl phosphate + CO2 + NADH</text>
        <dbReference type="Rhea" id="RHEA:32275"/>
        <dbReference type="ChEBI" id="CHEBI:16526"/>
        <dbReference type="ChEBI" id="CHEBI:57279"/>
        <dbReference type="ChEBI" id="CHEBI:57540"/>
        <dbReference type="ChEBI" id="CHEBI:57945"/>
        <dbReference type="ChEBI" id="CHEBI:58452"/>
        <dbReference type="EC" id="1.1.1.262"/>
    </reaction>
</comment>
<feature type="binding site" evidence="10">
    <location>
        <position position="160"/>
    </location>
    <ligand>
        <name>a divalent metal cation</name>
        <dbReference type="ChEBI" id="CHEBI:60240"/>
        <note>ligand shared between dimeric partners</note>
    </ligand>
</feature>
<evidence type="ECO:0000256" key="5">
    <source>
        <dbReference type="ARBA" id="ARBA00022857"/>
    </source>
</evidence>
<dbReference type="NCBIfam" id="TIGR00557">
    <property type="entry name" value="pdxA"/>
    <property type="match status" value="1"/>
</dbReference>
<evidence type="ECO:0000256" key="10">
    <source>
        <dbReference type="HAMAP-Rule" id="MF_00536"/>
    </source>
</evidence>
<keyword evidence="2 10" id="KW-0479">Metal-binding</keyword>
<dbReference type="UniPathway" id="UPA00244">
    <property type="reaction ID" value="UER00312"/>
</dbReference>
<dbReference type="Proteomes" id="UP000054997">
    <property type="component" value="Unassembled WGS sequence"/>
</dbReference>
<feature type="binding site" evidence="10">
    <location>
        <position position="130"/>
    </location>
    <ligand>
        <name>substrate</name>
    </ligand>
</feature>
<evidence type="ECO:0000256" key="7">
    <source>
        <dbReference type="ARBA" id="ARBA00023027"/>
    </source>
</evidence>
<keyword evidence="6 10" id="KW-0560">Oxidoreductase</keyword>
<dbReference type="RefSeq" id="WP_058530064.1">
    <property type="nucleotide sequence ID" value="NZ_CAAAHZ010000011.1"/>
</dbReference>
<comment type="miscellaneous">
    <text evidence="10">The active site is located at the dimer interface.</text>
</comment>
<protein>
    <recommendedName>
        <fullName evidence="10">4-hydroxythreonine-4-phosphate dehydrogenase</fullName>
        <ecNumber evidence="10">1.1.1.262</ecNumber>
    </recommendedName>
    <alternativeName>
        <fullName evidence="10">4-(phosphohydroxy)-L-threonine dehydrogenase</fullName>
    </alternativeName>
</protein>
<comment type="caution">
    <text evidence="11">The sequence shown here is derived from an EMBL/GenBank/DDBJ whole genome shotgun (WGS) entry which is preliminary data.</text>
</comment>
<dbReference type="PATRIC" id="fig|45068.5.peg.2300"/>